<dbReference type="EMBL" id="HACA01021900">
    <property type="protein sequence ID" value="CDW39261.1"/>
    <property type="molecule type" value="Transcribed_RNA"/>
</dbReference>
<sequence>RKRVSGSAWFRFSGSICPGLGTFILTGSVKFYRSGLFCIQAQFGNRELNNREVARKFGLRK</sequence>
<dbReference type="AlphaFoldDB" id="A0A0K2UNE0"/>
<accession>A0A0K2UNE0</accession>
<evidence type="ECO:0000313" key="1">
    <source>
        <dbReference type="EMBL" id="CDW39261.1"/>
    </source>
</evidence>
<feature type="non-terminal residue" evidence="1">
    <location>
        <position position="1"/>
    </location>
</feature>
<name>A0A0K2UNE0_LEPSM</name>
<organism evidence="1">
    <name type="scientific">Lepeophtheirus salmonis</name>
    <name type="common">Salmon louse</name>
    <name type="synonym">Caligus salmonis</name>
    <dbReference type="NCBI Taxonomy" id="72036"/>
    <lineage>
        <taxon>Eukaryota</taxon>
        <taxon>Metazoa</taxon>
        <taxon>Ecdysozoa</taxon>
        <taxon>Arthropoda</taxon>
        <taxon>Crustacea</taxon>
        <taxon>Multicrustacea</taxon>
        <taxon>Hexanauplia</taxon>
        <taxon>Copepoda</taxon>
        <taxon>Siphonostomatoida</taxon>
        <taxon>Caligidae</taxon>
        <taxon>Lepeophtheirus</taxon>
    </lineage>
</organism>
<reference evidence="1" key="1">
    <citation type="submission" date="2014-05" db="EMBL/GenBank/DDBJ databases">
        <authorList>
            <person name="Chronopoulou M."/>
        </authorList>
    </citation>
    <scope>NUCLEOTIDE SEQUENCE</scope>
    <source>
        <tissue evidence="1">Whole organism</tissue>
    </source>
</reference>
<proteinExistence type="predicted"/>
<protein>
    <submittedName>
        <fullName evidence="1">Uncharacterized protein</fullName>
    </submittedName>
</protein>